<keyword evidence="2" id="KW-0808">Transferase</keyword>
<keyword evidence="3" id="KW-1185">Reference proteome</keyword>
<dbReference type="InterPro" id="IPR016181">
    <property type="entry name" value="Acyl_CoA_acyltransferase"/>
</dbReference>
<dbReference type="InterPro" id="IPR000182">
    <property type="entry name" value="GNAT_dom"/>
</dbReference>
<accession>A0ABV9Z629</accession>
<evidence type="ECO:0000259" key="1">
    <source>
        <dbReference type="Pfam" id="PF13302"/>
    </source>
</evidence>
<keyword evidence="2" id="KW-0012">Acyltransferase</keyword>
<sequence>MLSLLFPTMVEVAGLFGDVPHEGHLTGIEQVFGDERVMRTLGGVRPPRAAKAFIGRERAHWREHSYGMWFFRDLETGDFAGWGGIRRTEVDGEEAVELAYTLVPEKWGQGCATAIGKLATQLGFENLGLTDIVAFALTDNTRSEAVMVRCGFTFEKPIERAGLPHVLYRLKAGSSSSGLTGGSIGRP</sequence>
<dbReference type="InterPro" id="IPR051531">
    <property type="entry name" value="N-acetyltransferase"/>
</dbReference>
<dbReference type="Gene3D" id="3.40.630.30">
    <property type="match status" value="1"/>
</dbReference>
<dbReference type="EC" id="2.3.-.-" evidence="2"/>
<feature type="domain" description="N-acetyltransferase" evidence="1">
    <location>
        <begin position="23"/>
        <end position="153"/>
    </location>
</feature>
<dbReference type="PANTHER" id="PTHR43792">
    <property type="entry name" value="GNAT FAMILY, PUTATIVE (AFU_ORTHOLOGUE AFUA_3G00765)-RELATED-RELATED"/>
    <property type="match status" value="1"/>
</dbReference>
<evidence type="ECO:0000313" key="3">
    <source>
        <dbReference type="Proteomes" id="UP001595796"/>
    </source>
</evidence>
<dbReference type="Pfam" id="PF13302">
    <property type="entry name" value="Acetyltransf_3"/>
    <property type="match status" value="1"/>
</dbReference>
<name>A0ABV9Z629_9HYPH</name>
<organism evidence="2 3">
    <name type="scientific">Flaviflagellibacter deserti</name>
    <dbReference type="NCBI Taxonomy" id="2267266"/>
    <lineage>
        <taxon>Bacteria</taxon>
        <taxon>Pseudomonadati</taxon>
        <taxon>Pseudomonadota</taxon>
        <taxon>Alphaproteobacteria</taxon>
        <taxon>Hyphomicrobiales</taxon>
        <taxon>Flaviflagellibacter</taxon>
    </lineage>
</organism>
<proteinExistence type="predicted"/>
<evidence type="ECO:0000313" key="2">
    <source>
        <dbReference type="EMBL" id="MFC5069303.1"/>
    </source>
</evidence>
<dbReference type="PANTHER" id="PTHR43792:SF1">
    <property type="entry name" value="N-ACETYLTRANSFERASE DOMAIN-CONTAINING PROTEIN"/>
    <property type="match status" value="1"/>
</dbReference>
<dbReference type="GO" id="GO:0016746">
    <property type="term" value="F:acyltransferase activity"/>
    <property type="evidence" value="ECO:0007669"/>
    <property type="project" value="UniProtKB-KW"/>
</dbReference>
<gene>
    <name evidence="2" type="ORF">ACFPFW_14900</name>
</gene>
<dbReference type="RefSeq" id="WP_114958099.1">
    <property type="nucleotide sequence ID" value="NZ_JBHSJF010000006.1"/>
</dbReference>
<dbReference type="EMBL" id="JBHSJF010000006">
    <property type="protein sequence ID" value="MFC5069303.1"/>
    <property type="molecule type" value="Genomic_DNA"/>
</dbReference>
<comment type="caution">
    <text evidence="2">The sequence shown here is derived from an EMBL/GenBank/DDBJ whole genome shotgun (WGS) entry which is preliminary data.</text>
</comment>
<protein>
    <submittedName>
        <fullName evidence="2">GNAT family N-acetyltransferase</fullName>
        <ecNumber evidence="2">2.3.-.-</ecNumber>
    </submittedName>
</protein>
<dbReference type="SUPFAM" id="SSF55729">
    <property type="entry name" value="Acyl-CoA N-acyltransferases (Nat)"/>
    <property type="match status" value="1"/>
</dbReference>
<dbReference type="Proteomes" id="UP001595796">
    <property type="component" value="Unassembled WGS sequence"/>
</dbReference>
<reference evidence="3" key="1">
    <citation type="journal article" date="2019" name="Int. J. Syst. Evol. Microbiol.">
        <title>The Global Catalogue of Microorganisms (GCM) 10K type strain sequencing project: providing services to taxonomists for standard genome sequencing and annotation.</title>
        <authorList>
            <consortium name="The Broad Institute Genomics Platform"/>
            <consortium name="The Broad Institute Genome Sequencing Center for Infectious Disease"/>
            <person name="Wu L."/>
            <person name="Ma J."/>
        </authorList>
    </citation>
    <scope>NUCLEOTIDE SEQUENCE [LARGE SCALE GENOMIC DNA]</scope>
    <source>
        <strain evidence="3">CGMCC 1.16444</strain>
    </source>
</reference>